<keyword evidence="1 5" id="KW-0489">Methyltransferase</keyword>
<protein>
    <submittedName>
        <fullName evidence="5">Methyltransferase domain-containing protein</fullName>
    </submittedName>
</protein>
<organism evidence="5">
    <name type="scientific">Streptomyces tabacisoli</name>
    <dbReference type="NCBI Taxonomy" id="3156398"/>
    <lineage>
        <taxon>Bacteria</taxon>
        <taxon>Bacillati</taxon>
        <taxon>Actinomycetota</taxon>
        <taxon>Actinomycetes</taxon>
        <taxon>Kitasatosporales</taxon>
        <taxon>Streptomycetaceae</taxon>
        <taxon>Streptomyces</taxon>
    </lineage>
</organism>
<evidence type="ECO:0000256" key="2">
    <source>
        <dbReference type="ARBA" id="ARBA00022679"/>
    </source>
</evidence>
<evidence type="ECO:0000256" key="3">
    <source>
        <dbReference type="ARBA" id="ARBA00022691"/>
    </source>
</evidence>
<gene>
    <name evidence="5" type="ORF">ABII15_31390</name>
</gene>
<evidence type="ECO:0000259" key="4">
    <source>
        <dbReference type="Pfam" id="PF08241"/>
    </source>
</evidence>
<name>A0AAU8J0Y2_9ACTN</name>
<dbReference type="GO" id="GO:0008757">
    <property type="term" value="F:S-adenosylmethionine-dependent methyltransferase activity"/>
    <property type="evidence" value="ECO:0007669"/>
    <property type="project" value="InterPro"/>
</dbReference>
<reference evidence="5" key="1">
    <citation type="submission" date="2024-06" db="EMBL/GenBank/DDBJ databases">
        <title>Streptomyces sp. strain HUAS MG91 genome sequences.</title>
        <authorList>
            <person name="Mo P."/>
        </authorList>
    </citation>
    <scope>NUCLEOTIDE SEQUENCE</scope>
    <source>
        <strain evidence="5">HUAS MG91</strain>
    </source>
</reference>
<dbReference type="Pfam" id="PF08241">
    <property type="entry name" value="Methyltransf_11"/>
    <property type="match status" value="1"/>
</dbReference>
<evidence type="ECO:0000256" key="1">
    <source>
        <dbReference type="ARBA" id="ARBA00022603"/>
    </source>
</evidence>
<evidence type="ECO:0000313" key="5">
    <source>
        <dbReference type="EMBL" id="XCJ74201.1"/>
    </source>
</evidence>
<dbReference type="InterPro" id="IPR029063">
    <property type="entry name" value="SAM-dependent_MTases_sf"/>
</dbReference>
<dbReference type="Gene3D" id="3.40.50.150">
    <property type="entry name" value="Vaccinia Virus protein VP39"/>
    <property type="match status" value="1"/>
</dbReference>
<accession>A0AAU8J0Y2</accession>
<dbReference type="EMBL" id="CP159534">
    <property type="protein sequence ID" value="XCJ74201.1"/>
    <property type="molecule type" value="Genomic_DNA"/>
</dbReference>
<dbReference type="AlphaFoldDB" id="A0AAU8J0Y2"/>
<dbReference type="RefSeq" id="WP_353945647.1">
    <property type="nucleotide sequence ID" value="NZ_CP159534.1"/>
</dbReference>
<sequence length="288" mass="30477">MTVTVNHRQAHAWNGPLGRHWAAQARRFDALLGEADEALFAAAAIGPGDRVLDIGCGAGATTRAAARLAAPGHAVGVDISAPLVERARARTAEDGVPGASYELGDVQAHPFPPGGFDVAISRGGVMFFDDPVAAFANVARALRERGRLVFVCPRAAGPGSEEGTALGRFARRLAEGTERTPERDGDTLAAHAAHTAMASLSEPFRIHAALHRSFTRIAVDPVDVHTHWGDSPADAVDFLLSRTPRRSVPAATRAALEDTLRPYATSRGVRTRAGVWLVTAVRRDDARA</sequence>
<proteinExistence type="predicted"/>
<dbReference type="SUPFAM" id="SSF53335">
    <property type="entry name" value="S-adenosyl-L-methionine-dependent methyltransferases"/>
    <property type="match status" value="1"/>
</dbReference>
<dbReference type="CDD" id="cd02440">
    <property type="entry name" value="AdoMet_MTases"/>
    <property type="match status" value="1"/>
</dbReference>
<dbReference type="PANTHER" id="PTHR43464">
    <property type="entry name" value="METHYLTRANSFERASE"/>
    <property type="match status" value="1"/>
</dbReference>
<dbReference type="GO" id="GO:0032259">
    <property type="term" value="P:methylation"/>
    <property type="evidence" value="ECO:0007669"/>
    <property type="project" value="UniProtKB-KW"/>
</dbReference>
<dbReference type="PANTHER" id="PTHR43464:SF19">
    <property type="entry name" value="UBIQUINONE BIOSYNTHESIS O-METHYLTRANSFERASE, MITOCHONDRIAL"/>
    <property type="match status" value="1"/>
</dbReference>
<keyword evidence="2" id="KW-0808">Transferase</keyword>
<dbReference type="KEGG" id="stac:ABII15_31390"/>
<feature type="domain" description="Methyltransferase type 11" evidence="4">
    <location>
        <begin position="52"/>
        <end position="150"/>
    </location>
</feature>
<dbReference type="InterPro" id="IPR013216">
    <property type="entry name" value="Methyltransf_11"/>
</dbReference>
<keyword evidence="3" id="KW-0949">S-adenosyl-L-methionine</keyword>